<gene>
    <name evidence="6" type="ORF">KDH_57420</name>
</gene>
<keyword evidence="3" id="KW-0804">Transcription</keyword>
<evidence type="ECO:0000259" key="5">
    <source>
        <dbReference type="PROSITE" id="PS50977"/>
    </source>
</evidence>
<name>A0ABQ6FZA5_9CHLR</name>
<accession>A0ABQ6FZA5</accession>
<organism evidence="6 7">
    <name type="scientific">Dictyobacter halimunensis</name>
    <dbReference type="NCBI Taxonomy" id="3026934"/>
    <lineage>
        <taxon>Bacteria</taxon>
        <taxon>Bacillati</taxon>
        <taxon>Chloroflexota</taxon>
        <taxon>Ktedonobacteria</taxon>
        <taxon>Ktedonobacterales</taxon>
        <taxon>Dictyobacteraceae</taxon>
        <taxon>Dictyobacter</taxon>
    </lineage>
</organism>
<dbReference type="EMBL" id="BSRI01000002">
    <property type="protein sequence ID" value="GLV58914.1"/>
    <property type="molecule type" value="Genomic_DNA"/>
</dbReference>
<protein>
    <recommendedName>
        <fullName evidence="5">HTH tetR-type domain-containing protein</fullName>
    </recommendedName>
</protein>
<dbReference type="PROSITE" id="PS50977">
    <property type="entry name" value="HTH_TETR_2"/>
    <property type="match status" value="1"/>
</dbReference>
<evidence type="ECO:0000256" key="4">
    <source>
        <dbReference type="PROSITE-ProRule" id="PRU00335"/>
    </source>
</evidence>
<keyword evidence="7" id="KW-1185">Reference proteome</keyword>
<feature type="DNA-binding region" description="H-T-H motif" evidence="4">
    <location>
        <begin position="49"/>
        <end position="68"/>
    </location>
</feature>
<feature type="domain" description="HTH tetR-type" evidence="5">
    <location>
        <begin position="26"/>
        <end position="86"/>
    </location>
</feature>
<evidence type="ECO:0000256" key="1">
    <source>
        <dbReference type="ARBA" id="ARBA00023015"/>
    </source>
</evidence>
<evidence type="ECO:0000256" key="2">
    <source>
        <dbReference type="ARBA" id="ARBA00023125"/>
    </source>
</evidence>
<evidence type="ECO:0000313" key="6">
    <source>
        <dbReference type="EMBL" id="GLV58914.1"/>
    </source>
</evidence>
<dbReference type="Gene3D" id="1.10.10.60">
    <property type="entry name" value="Homeodomain-like"/>
    <property type="match status" value="1"/>
</dbReference>
<keyword evidence="1" id="KW-0805">Transcription regulation</keyword>
<dbReference type="PANTHER" id="PTHR30055">
    <property type="entry name" value="HTH-TYPE TRANSCRIPTIONAL REGULATOR RUTR"/>
    <property type="match status" value="1"/>
</dbReference>
<dbReference type="Gene3D" id="1.10.357.10">
    <property type="entry name" value="Tetracycline Repressor, domain 2"/>
    <property type="match status" value="1"/>
</dbReference>
<comment type="caution">
    <text evidence="6">The sequence shown here is derived from an EMBL/GenBank/DDBJ whole genome shotgun (WGS) entry which is preliminary data.</text>
</comment>
<proteinExistence type="predicted"/>
<reference evidence="6 7" key="1">
    <citation type="submission" date="2023-02" db="EMBL/GenBank/DDBJ databases">
        <title>Dictyobacter halimunensis sp. nov., a new member of the class Ktedonobacteria from forest soil in a geothermal area.</title>
        <authorList>
            <person name="Rachmania M.K."/>
            <person name="Ningsih F."/>
            <person name="Sakai Y."/>
            <person name="Yabe S."/>
            <person name="Yokota A."/>
            <person name="Sjamsuridzal W."/>
        </authorList>
    </citation>
    <scope>NUCLEOTIDE SEQUENCE [LARGE SCALE GENOMIC DNA]</scope>
    <source>
        <strain evidence="6 7">S3.2.2.5</strain>
    </source>
</reference>
<dbReference type="InterPro" id="IPR009057">
    <property type="entry name" value="Homeodomain-like_sf"/>
</dbReference>
<dbReference type="SUPFAM" id="SSF46689">
    <property type="entry name" value="Homeodomain-like"/>
    <property type="match status" value="1"/>
</dbReference>
<dbReference type="PRINTS" id="PR00455">
    <property type="entry name" value="HTHTETR"/>
</dbReference>
<dbReference type="RefSeq" id="WP_338255333.1">
    <property type="nucleotide sequence ID" value="NZ_BSRI01000002.1"/>
</dbReference>
<dbReference type="Pfam" id="PF00440">
    <property type="entry name" value="TetR_N"/>
    <property type="match status" value="1"/>
</dbReference>
<dbReference type="InterPro" id="IPR001647">
    <property type="entry name" value="HTH_TetR"/>
</dbReference>
<evidence type="ECO:0000256" key="3">
    <source>
        <dbReference type="ARBA" id="ARBA00023163"/>
    </source>
</evidence>
<sequence length="213" mass="24020">MREEISIARSCAVNRSEKSGPHSAQVAARERVLEMADQLFATHGYQAVSLRDIGASLGMRHASLYYHFPNGKEELYVAVVERRMRGYQTQLEQVLRDAGSDWRQQLRAAARWMVAQPHMHLGRMMQSDMPAISEESADTLRVIVRDALLQPLTRPIQQALADNPEKRQRSVTYAGMFLSLIEGIENLPANYLTSSKNELVDVVIDFVLHGLTS</sequence>
<evidence type="ECO:0000313" key="7">
    <source>
        <dbReference type="Proteomes" id="UP001344906"/>
    </source>
</evidence>
<dbReference type="PANTHER" id="PTHR30055:SF234">
    <property type="entry name" value="HTH-TYPE TRANSCRIPTIONAL REGULATOR BETI"/>
    <property type="match status" value="1"/>
</dbReference>
<dbReference type="Proteomes" id="UP001344906">
    <property type="component" value="Unassembled WGS sequence"/>
</dbReference>
<dbReference type="InterPro" id="IPR050109">
    <property type="entry name" value="HTH-type_TetR-like_transc_reg"/>
</dbReference>
<keyword evidence="2 4" id="KW-0238">DNA-binding</keyword>